<feature type="domain" description="IRS-type PTB" evidence="3">
    <location>
        <begin position="102"/>
        <end position="207"/>
    </location>
</feature>
<dbReference type="InterPro" id="IPR011993">
    <property type="entry name" value="PH-like_dom_sf"/>
</dbReference>
<evidence type="ECO:0000259" key="3">
    <source>
        <dbReference type="PROSITE" id="PS51064"/>
    </source>
</evidence>
<keyword evidence="4" id="KW-1185">Reference proteome</keyword>
<feature type="compositionally biased region" description="Polar residues" evidence="1">
    <location>
        <begin position="463"/>
        <end position="472"/>
    </location>
</feature>
<feature type="region of interest" description="Disordered" evidence="1">
    <location>
        <begin position="458"/>
        <end position="491"/>
    </location>
</feature>
<name>A0A2D0QRS0_ICTPU</name>
<dbReference type="InterPro" id="IPR037746">
    <property type="entry name" value="Dok-7"/>
</dbReference>
<dbReference type="Pfam" id="PF02174">
    <property type="entry name" value="IRS"/>
    <property type="match status" value="1"/>
</dbReference>
<sequence length="713" mass="77203">MTDTVVVEGQVRLREGRKWKNRWVVLRKPSPVADCLCVLVYKERSKGQREKSQLTLGDICGLELLQSFEGMNYALTLLCLTQSLTLGFDSRENLLAWDARIRYSLGEVHRFSVNVQPGTKLESGAASLHLCNNLLVIARDIPPAVIAHWRLTDLRRYGAVPNGFIFEGGTRCGYWTGVFFLACTEGEQISFLFDCIARGSSPSRTPFGLRPSLPDLSAQASSVEERITQEASELEKRLSMLSVCSRQSSTPSHSSSTGDARSISSSSSETSHSDASLSSRLATWADPVRYPTPTEPSVSVTGVTGSRPSSEEHHEGLLRPPTKPPRHRGLQEAGRQSSTDSGIATGSHSSYSGSFSSYTGSLDTTQGEIEEFGSVMSLTLNTNSSTNLTANPNTPTSNSNTNPSLPLQLQTSSMLASPAVLPPGHRPCVCPITEVSEAQEMEYQVPVQLLQHYDTPRRLIQPHPSTSSSTQKPKCGLLEPQGSPASPKLTAPLRLSVSSDGVLPPGGLTLQRHILCPVCGGLKMVMPSTHTRSSHVLAGLEKSRPETSSAAISAGPEGVSVGQSTEAEQLSRYELISGQVTQKCFWETEGCSSAVPTSPMSSLRLFRHSSLSGRSLGLSGEPGSTVSDRLQGESVNYVNIPVSPMSKRQLHYMELDLQDVQETGHTVRGASNTKYAQIDHAATETAQRVGAQHAQGREERLHELEQRRRGTLN</sequence>
<dbReference type="RefSeq" id="XP_017320180.1">
    <property type="nucleotide sequence ID" value="XM_017464691.3"/>
</dbReference>
<dbReference type="STRING" id="7998.ENSIPUP00000014618"/>
<feature type="domain" description="PH" evidence="2">
    <location>
        <begin position="4"/>
        <end position="106"/>
    </location>
</feature>
<feature type="region of interest" description="Disordered" evidence="1">
    <location>
        <begin position="685"/>
        <end position="713"/>
    </location>
</feature>
<feature type="compositionally biased region" description="Polar residues" evidence="1">
    <location>
        <begin position="334"/>
        <end position="344"/>
    </location>
</feature>
<proteinExistence type="predicted"/>
<evidence type="ECO:0000313" key="4">
    <source>
        <dbReference type="Proteomes" id="UP000221080"/>
    </source>
</evidence>
<evidence type="ECO:0000313" key="5">
    <source>
        <dbReference type="RefSeq" id="XP_017320180.1"/>
    </source>
</evidence>
<dbReference type="PANTHER" id="PTHR21636:SF2">
    <property type="entry name" value="PROTEIN DOK-7"/>
    <property type="match status" value="1"/>
</dbReference>
<dbReference type="InterPro" id="IPR037748">
    <property type="entry name" value="Dok-7_PTB"/>
</dbReference>
<feature type="region of interest" description="Disordered" evidence="1">
    <location>
        <begin position="383"/>
        <end position="407"/>
    </location>
</feature>
<accession>A0A2D0QRS0</accession>
<dbReference type="PROSITE" id="PS50003">
    <property type="entry name" value="PH_DOMAIN"/>
    <property type="match status" value="1"/>
</dbReference>
<dbReference type="KEGG" id="ipu:108263655"/>
<evidence type="ECO:0000259" key="2">
    <source>
        <dbReference type="PROSITE" id="PS50003"/>
    </source>
</evidence>
<dbReference type="SUPFAM" id="SSF50729">
    <property type="entry name" value="PH domain-like"/>
    <property type="match status" value="2"/>
</dbReference>
<dbReference type="CDD" id="cd13165">
    <property type="entry name" value="PTB_DOK7"/>
    <property type="match status" value="1"/>
</dbReference>
<feature type="compositionally biased region" description="Polar residues" evidence="1">
    <location>
        <begin position="295"/>
        <end position="308"/>
    </location>
</feature>
<dbReference type="CTD" id="557881"/>
<reference evidence="5" key="2">
    <citation type="submission" date="2025-08" db="UniProtKB">
        <authorList>
            <consortium name="RefSeq"/>
        </authorList>
    </citation>
    <scope>IDENTIFICATION</scope>
    <source>
        <tissue evidence="5">Blood</tissue>
    </source>
</reference>
<dbReference type="OrthoDB" id="6537982at2759"/>
<dbReference type="Gene3D" id="2.30.29.30">
    <property type="entry name" value="Pleckstrin-homology domain (PH domain)/Phosphotyrosine-binding domain (PTB)"/>
    <property type="match status" value="2"/>
</dbReference>
<dbReference type="GeneID" id="108263655"/>
<evidence type="ECO:0000256" key="1">
    <source>
        <dbReference type="SAM" id="MobiDB-lite"/>
    </source>
</evidence>
<dbReference type="AlphaFoldDB" id="A0A2D0QRS0"/>
<feature type="region of interest" description="Disordered" evidence="1">
    <location>
        <begin position="543"/>
        <end position="565"/>
    </location>
</feature>
<feature type="region of interest" description="Disordered" evidence="1">
    <location>
        <begin position="242"/>
        <end position="362"/>
    </location>
</feature>
<dbReference type="PROSITE" id="PS51064">
    <property type="entry name" value="IRS_PTB"/>
    <property type="match status" value="1"/>
</dbReference>
<gene>
    <name evidence="5" type="primary">dok7b</name>
</gene>
<dbReference type="SMART" id="SM01244">
    <property type="entry name" value="IRS"/>
    <property type="match status" value="1"/>
</dbReference>
<dbReference type="InterPro" id="IPR002404">
    <property type="entry name" value="IRS_PTB"/>
</dbReference>
<feature type="compositionally biased region" description="Basic and acidic residues" evidence="1">
    <location>
        <begin position="695"/>
        <end position="713"/>
    </location>
</feature>
<protein>
    <submittedName>
        <fullName evidence="5">Protein Dok-7</fullName>
    </submittedName>
</protein>
<dbReference type="InterPro" id="IPR001849">
    <property type="entry name" value="PH_domain"/>
</dbReference>
<dbReference type="GO" id="GO:0007528">
    <property type="term" value="P:neuromuscular junction development"/>
    <property type="evidence" value="ECO:0007669"/>
    <property type="project" value="TreeGrafter"/>
</dbReference>
<dbReference type="PANTHER" id="PTHR21636">
    <property type="entry name" value="PROTEIN DOK-7"/>
    <property type="match status" value="1"/>
</dbReference>
<reference evidence="4" key="1">
    <citation type="journal article" date="2016" name="Nat. Commun.">
        <title>The channel catfish genome sequence provides insights into the evolution of scale formation in teleosts.</title>
        <authorList>
            <person name="Liu Z."/>
            <person name="Liu S."/>
            <person name="Yao J."/>
            <person name="Bao L."/>
            <person name="Zhang J."/>
            <person name="Li Y."/>
            <person name="Jiang C."/>
            <person name="Sun L."/>
            <person name="Wang R."/>
            <person name="Zhang Y."/>
            <person name="Zhou T."/>
            <person name="Zeng Q."/>
            <person name="Fu Q."/>
            <person name="Gao S."/>
            <person name="Li N."/>
            <person name="Koren S."/>
            <person name="Jiang Y."/>
            <person name="Zimin A."/>
            <person name="Xu P."/>
            <person name="Phillippy A.M."/>
            <person name="Geng X."/>
            <person name="Song L."/>
            <person name="Sun F."/>
            <person name="Li C."/>
            <person name="Wang X."/>
            <person name="Chen A."/>
            <person name="Jin Y."/>
            <person name="Yuan Z."/>
            <person name="Yang Y."/>
            <person name="Tan S."/>
            <person name="Peatman E."/>
            <person name="Lu J."/>
            <person name="Qin Z."/>
            <person name="Dunham R."/>
            <person name="Li Z."/>
            <person name="Sonstegard T."/>
            <person name="Feng J."/>
            <person name="Danzmann R.G."/>
            <person name="Schroeder S."/>
            <person name="Scheffler B."/>
            <person name="Duke M.V."/>
            <person name="Ballard L."/>
            <person name="Kucuktas H."/>
            <person name="Kaltenboeck L."/>
            <person name="Liu H."/>
            <person name="Armbruster J."/>
            <person name="Xie Y."/>
            <person name="Kirby M.L."/>
            <person name="Tian Y."/>
            <person name="Flanagan M.E."/>
            <person name="Mu W."/>
            <person name="Waldbieser G.C."/>
        </authorList>
    </citation>
    <scope>NUCLEOTIDE SEQUENCE [LARGE SCALE GENOMIC DNA]</scope>
    <source>
        <strain evidence="4">SDA103</strain>
    </source>
</reference>
<dbReference type="Proteomes" id="UP000221080">
    <property type="component" value="Chromosome 3"/>
</dbReference>
<feature type="compositionally biased region" description="Low complexity" evidence="1">
    <location>
        <begin position="245"/>
        <end position="279"/>
    </location>
</feature>
<dbReference type="OMA" id="GCKSTAC"/>
<dbReference type="GO" id="GO:0019901">
    <property type="term" value="F:protein kinase binding"/>
    <property type="evidence" value="ECO:0007669"/>
    <property type="project" value="InterPro"/>
</dbReference>
<feature type="compositionally biased region" description="Low complexity" evidence="1">
    <location>
        <begin position="345"/>
        <end position="361"/>
    </location>
</feature>
<organism evidence="4 5">
    <name type="scientific">Ictalurus punctatus</name>
    <name type="common">Channel catfish</name>
    <name type="synonym">Silurus punctatus</name>
    <dbReference type="NCBI Taxonomy" id="7998"/>
    <lineage>
        <taxon>Eukaryota</taxon>
        <taxon>Metazoa</taxon>
        <taxon>Chordata</taxon>
        <taxon>Craniata</taxon>
        <taxon>Vertebrata</taxon>
        <taxon>Euteleostomi</taxon>
        <taxon>Actinopterygii</taxon>
        <taxon>Neopterygii</taxon>
        <taxon>Teleostei</taxon>
        <taxon>Ostariophysi</taxon>
        <taxon>Siluriformes</taxon>
        <taxon>Ictaluridae</taxon>
        <taxon>Ictalurus</taxon>
    </lineage>
</organism>